<evidence type="ECO:0000313" key="2">
    <source>
        <dbReference type="Proteomes" id="UP000182987"/>
    </source>
</evidence>
<dbReference type="PATRIC" id="fig|1440763.5.peg.2986"/>
<name>A0A0G9HL84_9GAMM</name>
<dbReference type="Proteomes" id="UP000182987">
    <property type="component" value="Chromosome"/>
</dbReference>
<dbReference type="RefSeq" id="WP_046966045.1">
    <property type="nucleotide sequence ID" value="NZ_CP017480.1"/>
</dbReference>
<dbReference type="EMBL" id="CP017480">
    <property type="protein sequence ID" value="APG04953.1"/>
    <property type="molecule type" value="Genomic_DNA"/>
</dbReference>
<keyword evidence="2" id="KW-1185">Reference proteome</keyword>
<dbReference type="KEGG" id="lrz:BJI69_14330"/>
<evidence type="ECO:0000313" key="1">
    <source>
        <dbReference type="EMBL" id="APG04953.1"/>
    </source>
</evidence>
<protein>
    <submittedName>
        <fullName evidence="1">Uncharacterized protein</fullName>
    </submittedName>
</protein>
<dbReference type="STRING" id="1440763.BJI69_14330"/>
<reference evidence="2" key="1">
    <citation type="submission" date="2016-09" db="EMBL/GenBank/DDBJ databases">
        <authorList>
            <person name="Lysoe E."/>
        </authorList>
    </citation>
    <scope>NUCLEOTIDE SEQUENCE [LARGE SCALE GENOMIC DNA]</scope>
    <source>
        <strain evidence="2">LJ96T</strain>
    </source>
</reference>
<gene>
    <name evidence="1" type="ORF">BJI69_14330</name>
</gene>
<dbReference type="AlphaFoldDB" id="A0A0G9HL84"/>
<proteinExistence type="predicted"/>
<accession>A0A0G9HL84</accession>
<dbReference type="OrthoDB" id="6919720at2"/>
<sequence>MADQHIHTPDDGRGHRQVYVNGKPMKRVVYADTRRGIVRYVPEPPRANKRGDGVIERTRRGKVEVKTIDG</sequence>
<organism evidence="1 2">
    <name type="scientific">Luteibacter rhizovicinus DSM 16549</name>
    <dbReference type="NCBI Taxonomy" id="1440763"/>
    <lineage>
        <taxon>Bacteria</taxon>
        <taxon>Pseudomonadati</taxon>
        <taxon>Pseudomonadota</taxon>
        <taxon>Gammaproteobacteria</taxon>
        <taxon>Lysobacterales</taxon>
        <taxon>Rhodanobacteraceae</taxon>
        <taxon>Luteibacter</taxon>
    </lineage>
</organism>